<name>A0ABD3IK01_EUCGL</name>
<evidence type="ECO:0008006" key="4">
    <source>
        <dbReference type="Google" id="ProtNLM"/>
    </source>
</evidence>
<dbReference type="AlphaFoldDB" id="A0ABD3IK01"/>
<proteinExistence type="predicted"/>
<gene>
    <name evidence="2" type="ORF">ACJRO7_007066</name>
</gene>
<dbReference type="EMBL" id="JBJKBG010000011">
    <property type="protein sequence ID" value="KAL3715269.1"/>
    <property type="molecule type" value="Genomic_DNA"/>
</dbReference>
<evidence type="ECO:0000256" key="1">
    <source>
        <dbReference type="SAM" id="SignalP"/>
    </source>
</evidence>
<dbReference type="Proteomes" id="UP001634007">
    <property type="component" value="Unassembled WGS sequence"/>
</dbReference>
<keyword evidence="3" id="KW-1185">Reference proteome</keyword>
<evidence type="ECO:0000313" key="2">
    <source>
        <dbReference type="EMBL" id="KAL3715269.1"/>
    </source>
</evidence>
<comment type="caution">
    <text evidence="2">The sequence shown here is derived from an EMBL/GenBank/DDBJ whole genome shotgun (WGS) entry which is preliminary data.</text>
</comment>
<sequence length="79" mass="9106">MAKLSFAQFFIAALVFSALSAWPHAEAEKLCHEDIRFENCTKQVCVGKCKSSHGDLFREANCEQDYFRPEKFCGCYYHC</sequence>
<protein>
    <recommendedName>
        <fullName evidence="4">Defensin-like protein</fullName>
    </recommendedName>
</protein>
<keyword evidence="1" id="KW-0732">Signal</keyword>
<accession>A0ABD3IK01</accession>
<reference evidence="2 3" key="1">
    <citation type="submission" date="2024-11" db="EMBL/GenBank/DDBJ databases">
        <title>Chromosome-level genome assembly of Eucalyptus globulus Labill. provides insights into its genome evolution.</title>
        <authorList>
            <person name="Li X."/>
        </authorList>
    </citation>
    <scope>NUCLEOTIDE SEQUENCE [LARGE SCALE GENOMIC DNA]</scope>
    <source>
        <strain evidence="2">CL2024</strain>
        <tissue evidence="2">Fresh tender leaves</tissue>
    </source>
</reference>
<feature type="signal peptide" evidence="1">
    <location>
        <begin position="1"/>
        <end position="27"/>
    </location>
</feature>
<organism evidence="2 3">
    <name type="scientific">Eucalyptus globulus</name>
    <name type="common">Tasmanian blue gum</name>
    <dbReference type="NCBI Taxonomy" id="34317"/>
    <lineage>
        <taxon>Eukaryota</taxon>
        <taxon>Viridiplantae</taxon>
        <taxon>Streptophyta</taxon>
        <taxon>Embryophyta</taxon>
        <taxon>Tracheophyta</taxon>
        <taxon>Spermatophyta</taxon>
        <taxon>Magnoliopsida</taxon>
        <taxon>eudicotyledons</taxon>
        <taxon>Gunneridae</taxon>
        <taxon>Pentapetalae</taxon>
        <taxon>rosids</taxon>
        <taxon>malvids</taxon>
        <taxon>Myrtales</taxon>
        <taxon>Myrtaceae</taxon>
        <taxon>Myrtoideae</taxon>
        <taxon>Eucalypteae</taxon>
        <taxon>Eucalyptus</taxon>
    </lineage>
</organism>
<evidence type="ECO:0000313" key="3">
    <source>
        <dbReference type="Proteomes" id="UP001634007"/>
    </source>
</evidence>
<feature type="chain" id="PRO_5044862734" description="Defensin-like protein" evidence="1">
    <location>
        <begin position="28"/>
        <end position="79"/>
    </location>
</feature>